<feature type="compositionally biased region" description="Basic and acidic residues" evidence="1">
    <location>
        <begin position="247"/>
        <end position="272"/>
    </location>
</feature>
<evidence type="ECO:0000313" key="3">
    <source>
        <dbReference type="EMBL" id="CAI9776343.1"/>
    </source>
</evidence>
<protein>
    <recommendedName>
        <fullName evidence="2">AT3G52170-like helix-turn-helix domain-containing protein</fullName>
    </recommendedName>
</protein>
<dbReference type="EMBL" id="OU503049">
    <property type="protein sequence ID" value="CAI9776343.1"/>
    <property type="molecule type" value="Genomic_DNA"/>
</dbReference>
<keyword evidence="4" id="KW-1185">Reference proteome</keyword>
<feature type="compositionally biased region" description="Basic and acidic residues" evidence="1">
    <location>
        <begin position="280"/>
        <end position="289"/>
    </location>
</feature>
<dbReference type="PANTHER" id="PTHR34568">
    <property type="entry name" value="RRM DOMAIN-CONTAINING PROTEIN"/>
    <property type="match status" value="1"/>
</dbReference>
<dbReference type="Proteomes" id="UP000834106">
    <property type="component" value="Chromosome 14"/>
</dbReference>
<feature type="domain" description="AT3G52170-like helix-turn-helix" evidence="2">
    <location>
        <begin position="109"/>
        <end position="158"/>
    </location>
</feature>
<evidence type="ECO:0000256" key="1">
    <source>
        <dbReference type="SAM" id="MobiDB-lite"/>
    </source>
</evidence>
<organism evidence="3 4">
    <name type="scientific">Fraxinus pennsylvanica</name>
    <dbReference type="NCBI Taxonomy" id="56036"/>
    <lineage>
        <taxon>Eukaryota</taxon>
        <taxon>Viridiplantae</taxon>
        <taxon>Streptophyta</taxon>
        <taxon>Embryophyta</taxon>
        <taxon>Tracheophyta</taxon>
        <taxon>Spermatophyta</taxon>
        <taxon>Magnoliopsida</taxon>
        <taxon>eudicotyledons</taxon>
        <taxon>Gunneridae</taxon>
        <taxon>Pentapetalae</taxon>
        <taxon>asterids</taxon>
        <taxon>lamiids</taxon>
        <taxon>Lamiales</taxon>
        <taxon>Oleaceae</taxon>
        <taxon>Oleeae</taxon>
        <taxon>Fraxinus</taxon>
    </lineage>
</organism>
<dbReference type="Pfam" id="PF25896">
    <property type="entry name" value="HTH_AT3G52170"/>
    <property type="match status" value="1"/>
</dbReference>
<dbReference type="AlphaFoldDB" id="A0AAD1ZVG1"/>
<dbReference type="InterPro" id="IPR058941">
    <property type="entry name" value="HTH_AT3G52170-like"/>
</dbReference>
<evidence type="ECO:0000313" key="4">
    <source>
        <dbReference type="Proteomes" id="UP000834106"/>
    </source>
</evidence>
<dbReference type="InterPro" id="IPR058942">
    <property type="entry name" value="AT3G52170-like"/>
</dbReference>
<name>A0AAD1ZVG1_9LAMI</name>
<proteinExistence type="predicted"/>
<sequence length="318" mass="36128">MMRKRGSPFQNPIVAPGNCYKPTPLLSATSAARYRDNSFVDMRLVRSMFWSPNVRHYRQFRRHNANPRQVYIETSSIGHSSIIKWRGRLFSASVPSDTNEVKKSRKKVSKDERRAMVENFVNKYKAMNAGKFPTAFKAMKEAGGSYYFIRQILQELEYNSKMSSMGTKDLSSVGNYSMKKNEMSTEELSSGSSTDAAQVSGNVSTFDANISKDGQIYNENSLENQNSNYVATKPHRGVGEVDKILHSHPQKPEDYVKEETGSDDTLKFDRLKPKAQKGKSSRELYREPSEDAEPEGKSSVWENLKSLANGFLGIWRKR</sequence>
<evidence type="ECO:0000259" key="2">
    <source>
        <dbReference type="Pfam" id="PF25896"/>
    </source>
</evidence>
<gene>
    <name evidence="3" type="ORF">FPE_LOCUS23773</name>
</gene>
<reference evidence="3" key="1">
    <citation type="submission" date="2023-05" db="EMBL/GenBank/DDBJ databases">
        <authorList>
            <person name="Huff M."/>
        </authorList>
    </citation>
    <scope>NUCLEOTIDE SEQUENCE</scope>
</reference>
<feature type="region of interest" description="Disordered" evidence="1">
    <location>
        <begin position="247"/>
        <end position="299"/>
    </location>
</feature>
<accession>A0AAD1ZVG1</accession>
<dbReference type="PANTHER" id="PTHR34568:SF4">
    <property type="entry name" value="OS02G0638000 PROTEIN"/>
    <property type="match status" value="1"/>
</dbReference>